<reference evidence="2 3" key="1">
    <citation type="journal article" date="2021" name="bioRxiv">
        <title>Unraveling nitrogen, sulfur and carbon metabolic pathways and microbial community transcriptional responses to substrate deprivation and toxicity stresses in a bioreactor mimicking anoxic brackish coastal sediment conditions.</title>
        <authorList>
            <person name="Martins P.D."/>
            <person name="Echeveste M.J."/>
            <person name="Arshad A."/>
            <person name="Kurth J."/>
            <person name="Ouboter H."/>
            <person name="Jetten M.S.M."/>
            <person name="Welte C.U."/>
        </authorList>
    </citation>
    <scope>NUCLEOTIDE SEQUENCE [LARGE SCALE GENOMIC DNA]</scope>
    <source>
        <strain evidence="2">MAG_38</strain>
    </source>
</reference>
<dbReference type="AlphaFoldDB" id="A0AAJ1EJZ9"/>
<sequence length="95" mass="11170">MKMTRFVMYWTLAGLLIPVVIFIIARYLWDIFDWPYLGVVLWPSSIMLMALETIHQRWWEPIVVVAISVGSNVVLYSTVGGVLWLLWRLLGRLFK</sequence>
<feature type="transmembrane region" description="Helical" evidence="1">
    <location>
        <begin position="34"/>
        <end position="51"/>
    </location>
</feature>
<dbReference type="EMBL" id="JAIOIU010000136">
    <property type="protein sequence ID" value="MBZ0160621.1"/>
    <property type="molecule type" value="Genomic_DNA"/>
</dbReference>
<evidence type="ECO:0000256" key="1">
    <source>
        <dbReference type="SAM" id="Phobius"/>
    </source>
</evidence>
<keyword evidence="1" id="KW-0812">Transmembrane</keyword>
<evidence type="ECO:0000313" key="2">
    <source>
        <dbReference type="EMBL" id="MBZ0160621.1"/>
    </source>
</evidence>
<keyword evidence="1" id="KW-0472">Membrane</keyword>
<protein>
    <submittedName>
        <fullName evidence="2">Uncharacterized protein</fullName>
    </submittedName>
</protein>
<feature type="transmembrane region" description="Helical" evidence="1">
    <location>
        <begin position="7"/>
        <end position="28"/>
    </location>
</feature>
<dbReference type="Proteomes" id="UP001197609">
    <property type="component" value="Unassembled WGS sequence"/>
</dbReference>
<accession>A0AAJ1EJZ9</accession>
<comment type="caution">
    <text evidence="2">The sequence shown here is derived from an EMBL/GenBank/DDBJ whole genome shotgun (WGS) entry which is preliminary data.</text>
</comment>
<gene>
    <name evidence="2" type="ORF">K8G79_10885</name>
</gene>
<name>A0AAJ1EJZ9_9BACT</name>
<evidence type="ECO:0000313" key="3">
    <source>
        <dbReference type="Proteomes" id="UP001197609"/>
    </source>
</evidence>
<proteinExistence type="predicted"/>
<organism evidence="2 3">
    <name type="scientific">Candidatus Methylomirabilis tolerans</name>
    <dbReference type="NCBI Taxonomy" id="3123416"/>
    <lineage>
        <taxon>Bacteria</taxon>
        <taxon>Candidatus Methylomirabilota</taxon>
        <taxon>Candidatus Methylomirabilia</taxon>
        <taxon>Candidatus Methylomirabilales</taxon>
        <taxon>Candidatus Methylomirabilaceae</taxon>
        <taxon>Candidatus Methylomirabilis</taxon>
    </lineage>
</organism>
<feature type="transmembrane region" description="Helical" evidence="1">
    <location>
        <begin position="63"/>
        <end position="87"/>
    </location>
</feature>
<keyword evidence="1" id="KW-1133">Transmembrane helix</keyword>